<dbReference type="Pfam" id="PF00512">
    <property type="entry name" value="HisKA"/>
    <property type="match status" value="1"/>
</dbReference>
<dbReference type="InterPro" id="IPR036890">
    <property type="entry name" value="HATPase_C_sf"/>
</dbReference>
<comment type="caution">
    <text evidence="11">The sequence shown here is derived from an EMBL/GenBank/DDBJ whole genome shotgun (WGS) entry which is preliminary data.</text>
</comment>
<dbReference type="SUPFAM" id="SSF55874">
    <property type="entry name" value="ATPase domain of HSP90 chaperone/DNA topoisomerase II/histidine kinase"/>
    <property type="match status" value="1"/>
</dbReference>
<dbReference type="EMBL" id="PHFL01000068">
    <property type="protein sequence ID" value="RFM23256.1"/>
    <property type="molecule type" value="Genomic_DNA"/>
</dbReference>
<dbReference type="Pfam" id="PF00989">
    <property type="entry name" value="PAS"/>
    <property type="match status" value="1"/>
</dbReference>
<keyword evidence="7" id="KW-0067">ATP-binding</keyword>
<dbReference type="GO" id="GO:0005524">
    <property type="term" value="F:ATP binding"/>
    <property type="evidence" value="ECO:0007669"/>
    <property type="project" value="UniProtKB-KW"/>
</dbReference>
<dbReference type="SMART" id="SM00388">
    <property type="entry name" value="HisKA"/>
    <property type="match status" value="1"/>
</dbReference>
<dbReference type="SUPFAM" id="SSF47384">
    <property type="entry name" value="Homodimeric domain of signal transducing histidine kinase"/>
    <property type="match status" value="1"/>
</dbReference>
<dbReference type="Gene3D" id="3.30.450.20">
    <property type="entry name" value="PAS domain"/>
    <property type="match status" value="1"/>
</dbReference>
<dbReference type="InterPro" id="IPR000014">
    <property type="entry name" value="PAS"/>
</dbReference>
<dbReference type="InterPro" id="IPR013767">
    <property type="entry name" value="PAS_fold"/>
</dbReference>
<dbReference type="PANTHER" id="PTHR43065:SF10">
    <property type="entry name" value="PEROXIDE STRESS-ACTIVATED HISTIDINE KINASE MAK3"/>
    <property type="match status" value="1"/>
</dbReference>
<dbReference type="InterPro" id="IPR004358">
    <property type="entry name" value="Sig_transdc_His_kin-like_C"/>
</dbReference>
<dbReference type="EC" id="2.7.13.3" evidence="2"/>
<dbReference type="GO" id="GO:0000155">
    <property type="term" value="F:phosphorelay sensor kinase activity"/>
    <property type="evidence" value="ECO:0007669"/>
    <property type="project" value="InterPro"/>
</dbReference>
<gene>
    <name evidence="11" type="ORF">D0433_12340</name>
</gene>
<dbReference type="PROSITE" id="PS50109">
    <property type="entry name" value="HIS_KIN"/>
    <property type="match status" value="1"/>
</dbReference>
<proteinExistence type="predicted"/>
<feature type="domain" description="PAS" evidence="10">
    <location>
        <begin position="162"/>
        <end position="209"/>
    </location>
</feature>
<accession>A0A395LXE1</accession>
<dbReference type="AlphaFoldDB" id="A0A395LXE1"/>
<dbReference type="Pfam" id="PF02518">
    <property type="entry name" value="HATPase_c"/>
    <property type="match status" value="1"/>
</dbReference>
<evidence type="ECO:0000256" key="8">
    <source>
        <dbReference type="ARBA" id="ARBA00023012"/>
    </source>
</evidence>
<comment type="catalytic activity">
    <reaction evidence="1">
        <text>ATP + protein L-histidine = ADP + protein N-phospho-L-histidine.</text>
        <dbReference type="EC" id="2.7.13.3"/>
    </reaction>
</comment>
<dbReference type="InterPro" id="IPR036097">
    <property type="entry name" value="HisK_dim/P_sf"/>
</dbReference>
<dbReference type="Gene3D" id="3.30.565.10">
    <property type="entry name" value="Histidine kinase-like ATPase, C-terminal domain"/>
    <property type="match status" value="1"/>
</dbReference>
<evidence type="ECO:0000256" key="4">
    <source>
        <dbReference type="ARBA" id="ARBA00022679"/>
    </source>
</evidence>
<evidence type="ECO:0000256" key="7">
    <source>
        <dbReference type="ARBA" id="ARBA00022840"/>
    </source>
</evidence>
<dbReference type="Gene3D" id="1.10.287.130">
    <property type="match status" value="1"/>
</dbReference>
<keyword evidence="4" id="KW-0808">Transferase</keyword>
<feature type="domain" description="Histidine kinase" evidence="9">
    <location>
        <begin position="298"/>
        <end position="514"/>
    </location>
</feature>
<dbReference type="SUPFAM" id="SSF55785">
    <property type="entry name" value="PYP-like sensor domain (PAS domain)"/>
    <property type="match status" value="1"/>
</dbReference>
<dbReference type="Proteomes" id="UP000266389">
    <property type="component" value="Unassembled WGS sequence"/>
</dbReference>
<dbReference type="CDD" id="cd00075">
    <property type="entry name" value="HATPase"/>
    <property type="match status" value="1"/>
</dbReference>
<evidence type="ECO:0000256" key="1">
    <source>
        <dbReference type="ARBA" id="ARBA00000085"/>
    </source>
</evidence>
<dbReference type="SMART" id="SM00091">
    <property type="entry name" value="PAS"/>
    <property type="match status" value="1"/>
</dbReference>
<dbReference type="InterPro" id="IPR005467">
    <property type="entry name" value="His_kinase_dom"/>
</dbReference>
<organism evidence="11 12">
    <name type="scientific">Candidatus Thermochlorobacter aerophilus</name>
    <dbReference type="NCBI Taxonomy" id="1868324"/>
    <lineage>
        <taxon>Bacteria</taxon>
        <taxon>Pseudomonadati</taxon>
        <taxon>Chlorobiota</taxon>
        <taxon>Chlorobiia</taxon>
        <taxon>Chlorobiales</taxon>
        <taxon>Candidatus Thermochlorobacteriaceae</taxon>
        <taxon>Candidatus Thermochlorobacter</taxon>
    </lineage>
</organism>
<dbReference type="InterPro" id="IPR003661">
    <property type="entry name" value="HisK_dim/P_dom"/>
</dbReference>
<dbReference type="GO" id="GO:0006355">
    <property type="term" value="P:regulation of DNA-templated transcription"/>
    <property type="evidence" value="ECO:0007669"/>
    <property type="project" value="InterPro"/>
</dbReference>
<evidence type="ECO:0000256" key="3">
    <source>
        <dbReference type="ARBA" id="ARBA00022553"/>
    </source>
</evidence>
<dbReference type="PROSITE" id="PS50112">
    <property type="entry name" value="PAS"/>
    <property type="match status" value="1"/>
</dbReference>
<evidence type="ECO:0000259" key="10">
    <source>
        <dbReference type="PROSITE" id="PS50112"/>
    </source>
</evidence>
<dbReference type="CDD" id="cd00130">
    <property type="entry name" value="PAS"/>
    <property type="match status" value="1"/>
</dbReference>
<dbReference type="PANTHER" id="PTHR43065">
    <property type="entry name" value="SENSOR HISTIDINE KINASE"/>
    <property type="match status" value="1"/>
</dbReference>
<evidence type="ECO:0000256" key="6">
    <source>
        <dbReference type="ARBA" id="ARBA00022777"/>
    </source>
</evidence>
<protein>
    <recommendedName>
        <fullName evidence="2">histidine kinase</fullName>
        <ecNumber evidence="2">2.7.13.3</ecNumber>
    </recommendedName>
</protein>
<evidence type="ECO:0000259" key="9">
    <source>
        <dbReference type="PROSITE" id="PS50109"/>
    </source>
</evidence>
<keyword evidence="3" id="KW-0597">Phosphoprotein</keyword>
<dbReference type="PRINTS" id="PR00344">
    <property type="entry name" value="BCTRLSENSOR"/>
</dbReference>
<keyword evidence="5" id="KW-0547">Nucleotide-binding</keyword>
<dbReference type="NCBIfam" id="TIGR00229">
    <property type="entry name" value="sensory_box"/>
    <property type="match status" value="1"/>
</dbReference>
<name>A0A395LXE1_9BACT</name>
<dbReference type="InterPro" id="IPR035965">
    <property type="entry name" value="PAS-like_dom_sf"/>
</dbReference>
<keyword evidence="8" id="KW-0902">Two-component regulatory system</keyword>
<dbReference type="SMART" id="SM00387">
    <property type="entry name" value="HATPase_c"/>
    <property type="match status" value="1"/>
</dbReference>
<keyword evidence="6" id="KW-0418">Kinase</keyword>
<evidence type="ECO:0000256" key="2">
    <source>
        <dbReference type="ARBA" id="ARBA00012438"/>
    </source>
</evidence>
<evidence type="ECO:0000313" key="11">
    <source>
        <dbReference type="EMBL" id="RFM23256.1"/>
    </source>
</evidence>
<dbReference type="InterPro" id="IPR003594">
    <property type="entry name" value="HATPase_dom"/>
</dbReference>
<evidence type="ECO:0000256" key="5">
    <source>
        <dbReference type="ARBA" id="ARBA00022741"/>
    </source>
</evidence>
<evidence type="ECO:0000313" key="12">
    <source>
        <dbReference type="Proteomes" id="UP000266389"/>
    </source>
</evidence>
<sequence>MRKEVVALQESISDLAREAVLLLNDPTGVYQMNFSLETFTEKELRDFFKAAISDLCDDLADETTDKLKKHLIRMSEFLSALRIDERLRLLLAMKKVLLKKLASMTFYTTPTAIRISQILDECMVEMAYHYEIELMKSETTDMLVADEIADELYRTRKKLEKQKRFITSLIENSPDAIALLDSKRRVTLWNQAATELLGYKQVQMVGKSLDKITLEEGDLRSILRESEKKGKLFGAELTLKTQDERHLPVSISVSTIDASSEREPHFVVVMRDASELRKMRDQVIDAERLSAMAKIAGAVAHEVRNPLNSLLLNLDLLEDELLPHASAKTQQQLLILREEIEKLNDIVSNYLSLSRLNKTDFALVNILSIIEHCIEKSEANYALMRKNVKFKRCYAEHADSLFALIDERQFSRVFVNLFQNAVESSLPNVPCEIEVALYQENSSAVIEVRDNGEGLDDETLEKIFTPFYSTKSGGTGLGLYIVREIMQAHRGDVEIKNRSDARGAVARLTLPLAEKALPEIIT</sequence>
<reference evidence="11 12" key="1">
    <citation type="journal article" date="2011" name="ISME J.">
        <title>Community ecology of hot spring cyanobacterial mats: predominant populations and their functional potential.</title>
        <authorList>
            <person name="Klatt C.G."/>
            <person name="Wood J.M."/>
            <person name="Rusch D.B."/>
            <person name="Bateson M.M."/>
            <person name="Hamamura N."/>
            <person name="Heidelberg J.F."/>
            <person name="Grossman A.R."/>
            <person name="Bhaya D."/>
            <person name="Cohan F.M."/>
            <person name="Kuhl M."/>
            <person name="Bryant D.A."/>
            <person name="Ward D.M."/>
        </authorList>
    </citation>
    <scope>NUCLEOTIDE SEQUENCE [LARGE SCALE GENOMIC DNA]</scope>
    <source>
        <strain evidence="11">OS</strain>
    </source>
</reference>